<proteinExistence type="predicted"/>
<dbReference type="InterPro" id="IPR002641">
    <property type="entry name" value="PNPLA_dom"/>
</dbReference>
<feature type="short sequence motif" description="DGA/G" evidence="4">
    <location>
        <begin position="160"/>
        <end position="162"/>
    </location>
</feature>
<evidence type="ECO:0000256" key="4">
    <source>
        <dbReference type="PROSITE-ProRule" id="PRU01161"/>
    </source>
</evidence>
<dbReference type="PANTHER" id="PTHR14226">
    <property type="entry name" value="NEUROPATHY TARGET ESTERASE/SWISS CHEESE D.MELANOGASTER"/>
    <property type="match status" value="1"/>
</dbReference>
<evidence type="ECO:0000256" key="2">
    <source>
        <dbReference type="ARBA" id="ARBA00022963"/>
    </source>
</evidence>
<keyword evidence="1 4" id="KW-0378">Hydrolase</keyword>
<dbReference type="Proteomes" id="UP001597380">
    <property type="component" value="Unassembled WGS sequence"/>
</dbReference>
<evidence type="ECO:0000313" key="7">
    <source>
        <dbReference type="Proteomes" id="UP001597380"/>
    </source>
</evidence>
<sequence length="328" mass="35397">MTRTVYPNVKVGLALGSGAARGWAHIGVIKALAELGVHPDVVAGCSIGSLVGAAYCNHKLDQFEQWVRDFSQWGVISRFDVSLNKGGLLAGEKVFNEAAELIGEHRFESLAKKFGAVATELHSGREVWLQDGNLISAVKASCAMPVLFSPKMYQGRWLIDGALVNPVPVSLCRAMGADLVIAINLNGDNNVKAAQQYRGPTTAIATPEAQQVPEEESDLPPRNGLNAGFKNMLESGRNYFQQAMKRSSSDEVRSPSILGVFSNSLNIMQDRLTRARMAGDPADSLIAPLMADFGIMEFHRADEAIAAGKKAVEVAIPELERNILPLIE</sequence>
<comment type="caution">
    <text evidence="6">The sequence shown here is derived from an EMBL/GenBank/DDBJ whole genome shotgun (WGS) entry which is preliminary data.</text>
</comment>
<dbReference type="InterPro" id="IPR050301">
    <property type="entry name" value="NTE"/>
</dbReference>
<feature type="active site" description="Proton acceptor" evidence="4">
    <location>
        <position position="160"/>
    </location>
</feature>
<dbReference type="SUPFAM" id="SSF52151">
    <property type="entry name" value="FabD/lysophospholipase-like"/>
    <property type="match status" value="1"/>
</dbReference>
<evidence type="ECO:0000313" key="6">
    <source>
        <dbReference type="EMBL" id="MFD2097771.1"/>
    </source>
</evidence>
<feature type="short sequence motif" description="GXSXG" evidence="4">
    <location>
        <begin position="44"/>
        <end position="48"/>
    </location>
</feature>
<feature type="domain" description="PNPLA" evidence="5">
    <location>
        <begin position="13"/>
        <end position="173"/>
    </location>
</feature>
<feature type="active site" description="Nucleophile" evidence="4">
    <location>
        <position position="46"/>
    </location>
</feature>
<dbReference type="EMBL" id="JBHUHT010000029">
    <property type="protein sequence ID" value="MFD2097771.1"/>
    <property type="molecule type" value="Genomic_DNA"/>
</dbReference>
<reference evidence="7" key="1">
    <citation type="journal article" date="2019" name="Int. J. Syst. Evol. Microbiol.">
        <title>The Global Catalogue of Microorganisms (GCM) 10K type strain sequencing project: providing services to taxonomists for standard genome sequencing and annotation.</title>
        <authorList>
            <consortium name="The Broad Institute Genomics Platform"/>
            <consortium name="The Broad Institute Genome Sequencing Center for Infectious Disease"/>
            <person name="Wu L."/>
            <person name="Ma J."/>
        </authorList>
    </citation>
    <scope>NUCLEOTIDE SEQUENCE [LARGE SCALE GENOMIC DNA]</scope>
    <source>
        <strain evidence="7">CGMCC 1.10992</strain>
    </source>
</reference>
<comment type="caution">
    <text evidence="4">Lacks conserved residue(s) required for the propagation of feature annotation.</text>
</comment>
<evidence type="ECO:0000259" key="5">
    <source>
        <dbReference type="PROSITE" id="PS51635"/>
    </source>
</evidence>
<dbReference type="InterPro" id="IPR016035">
    <property type="entry name" value="Acyl_Trfase/lysoPLipase"/>
</dbReference>
<gene>
    <name evidence="6" type="primary">rssA</name>
    <name evidence="6" type="ORF">ACFSJ3_17405</name>
</gene>
<dbReference type="Gene3D" id="3.40.1090.10">
    <property type="entry name" value="Cytosolic phospholipase A2 catalytic domain"/>
    <property type="match status" value="1"/>
</dbReference>
<evidence type="ECO:0000256" key="1">
    <source>
        <dbReference type="ARBA" id="ARBA00022801"/>
    </source>
</evidence>
<name>A0ABW4XQC3_9GAMM</name>
<dbReference type="RefSeq" id="WP_345342031.1">
    <property type="nucleotide sequence ID" value="NZ_BAABLI010000033.1"/>
</dbReference>
<organism evidence="6 7">
    <name type="scientific">Corallincola platygyrae</name>
    <dbReference type="NCBI Taxonomy" id="1193278"/>
    <lineage>
        <taxon>Bacteria</taxon>
        <taxon>Pseudomonadati</taxon>
        <taxon>Pseudomonadota</taxon>
        <taxon>Gammaproteobacteria</taxon>
        <taxon>Alteromonadales</taxon>
        <taxon>Psychromonadaceae</taxon>
        <taxon>Corallincola</taxon>
    </lineage>
</organism>
<keyword evidence="3 4" id="KW-0443">Lipid metabolism</keyword>
<keyword evidence="7" id="KW-1185">Reference proteome</keyword>
<protein>
    <submittedName>
        <fullName evidence="6">Patatin-like phospholipase RssA</fullName>
    </submittedName>
</protein>
<accession>A0ABW4XQC3</accession>
<dbReference type="Pfam" id="PF01734">
    <property type="entry name" value="Patatin"/>
    <property type="match status" value="1"/>
</dbReference>
<dbReference type="PROSITE" id="PS51635">
    <property type="entry name" value="PNPLA"/>
    <property type="match status" value="1"/>
</dbReference>
<evidence type="ECO:0000256" key="3">
    <source>
        <dbReference type="ARBA" id="ARBA00023098"/>
    </source>
</evidence>
<dbReference type="NCBIfam" id="NF007623">
    <property type="entry name" value="PRK10279.1"/>
    <property type="match status" value="1"/>
</dbReference>
<dbReference type="PANTHER" id="PTHR14226:SF76">
    <property type="entry name" value="NTE FAMILY PROTEIN RSSA"/>
    <property type="match status" value="1"/>
</dbReference>
<keyword evidence="2 4" id="KW-0442">Lipid degradation</keyword>